<dbReference type="OrthoDB" id="5850667at2759"/>
<proteinExistence type="predicted"/>
<evidence type="ECO:0000313" key="3">
    <source>
        <dbReference type="WBParaSite" id="HPBE_0001862101-mRNA-1"/>
    </source>
</evidence>
<keyword evidence="2" id="KW-1185">Reference proteome</keyword>
<dbReference type="AlphaFoldDB" id="A0A183G9J7"/>
<reference evidence="1 2" key="1">
    <citation type="submission" date="2018-11" db="EMBL/GenBank/DDBJ databases">
        <authorList>
            <consortium name="Pathogen Informatics"/>
        </authorList>
    </citation>
    <scope>NUCLEOTIDE SEQUENCE [LARGE SCALE GENOMIC DNA]</scope>
</reference>
<accession>A0A183G9J7</accession>
<name>A0A183G9J7_HELPZ</name>
<reference evidence="3" key="2">
    <citation type="submission" date="2019-09" db="UniProtKB">
        <authorList>
            <consortium name="WormBaseParasite"/>
        </authorList>
    </citation>
    <scope>IDENTIFICATION</scope>
</reference>
<accession>A0A3P8C1L1</accession>
<dbReference type="EMBL" id="UZAH01030811">
    <property type="protein sequence ID" value="VDP12284.1"/>
    <property type="molecule type" value="Genomic_DNA"/>
</dbReference>
<sequence length="241" mass="26968">MTDEGERKAAKRAKSEEQRLASIRAKKELEKQRNAIVAQALREVDQKRKRVVFSDSEGEEVSRLGVRCSLGEKLMKLEARFNSDSRFKLDEKFVSSGSDDEDESEVVQERAKNLEVLSKVLGNTGSSGHPKARPFTRFDPFNEEHVRWVMKEEVSVLNEKAQATSVDFPCNTASSSRVEVVLNSRIRLVAVVRVVFVDFFVVQRSVVRENLAKSSLQQVEAVANRASITTNPAKVGKNTGA</sequence>
<dbReference type="Proteomes" id="UP000050761">
    <property type="component" value="Unassembled WGS sequence"/>
</dbReference>
<gene>
    <name evidence="1" type="ORF">HPBE_LOCUS18620</name>
</gene>
<evidence type="ECO:0000313" key="2">
    <source>
        <dbReference type="Proteomes" id="UP000050761"/>
    </source>
</evidence>
<protein>
    <submittedName>
        <fullName evidence="3">Ribosome biogenesis protein NOP53</fullName>
    </submittedName>
</protein>
<evidence type="ECO:0000313" key="1">
    <source>
        <dbReference type="EMBL" id="VDP12284.1"/>
    </source>
</evidence>
<organism evidence="2 3">
    <name type="scientific">Heligmosomoides polygyrus</name>
    <name type="common">Parasitic roundworm</name>
    <dbReference type="NCBI Taxonomy" id="6339"/>
    <lineage>
        <taxon>Eukaryota</taxon>
        <taxon>Metazoa</taxon>
        <taxon>Ecdysozoa</taxon>
        <taxon>Nematoda</taxon>
        <taxon>Chromadorea</taxon>
        <taxon>Rhabditida</taxon>
        <taxon>Rhabditina</taxon>
        <taxon>Rhabditomorpha</taxon>
        <taxon>Strongyloidea</taxon>
        <taxon>Heligmosomidae</taxon>
        <taxon>Heligmosomoides</taxon>
    </lineage>
</organism>
<dbReference type="WBParaSite" id="HPBE_0001862101-mRNA-1">
    <property type="protein sequence ID" value="HPBE_0001862101-mRNA-1"/>
    <property type="gene ID" value="HPBE_0001862101"/>
</dbReference>